<keyword evidence="2 10" id="KW-0963">Cytoplasm</keyword>
<comment type="function">
    <text evidence="10">Catalyzes the conversion of the cyclic tetrahydrodipicolinate (THDP) into the acyclic N-succinyl-L-2-amino-6-oxopimelate using succinyl-CoA.</text>
</comment>
<dbReference type="EC" id="2.3.1.117" evidence="10"/>
<dbReference type="SUPFAM" id="SSF51161">
    <property type="entry name" value="Trimeric LpxA-like enzymes"/>
    <property type="match status" value="1"/>
</dbReference>
<comment type="caution">
    <text evidence="12">The sequence shown here is derived from an EMBL/GenBank/DDBJ whole genome shotgun (WGS) entry which is preliminary data.</text>
</comment>
<dbReference type="Gene3D" id="3.30.70.2010">
    <property type="match status" value="1"/>
</dbReference>
<comment type="subunit">
    <text evidence="1 10">Homotrimer.</text>
</comment>
<comment type="caution">
    <text evidence="10">Lacks conserved residue(s) required for the propagation of feature annotation.</text>
</comment>
<protein>
    <recommendedName>
        <fullName evidence="10">2,3,4,5-tetrahydropyridine-2,6-dicarboxylate N-succinyltransferase</fullName>
        <ecNumber evidence="10">2.3.1.117</ecNumber>
    </recommendedName>
    <alternativeName>
        <fullName evidence="10">Tetrahydrodipicolinate N-succinyltransferase</fullName>
        <shortName evidence="10">THDP succinyltransferase</shortName>
        <shortName evidence="10">THP succinyltransferase</shortName>
    </alternativeName>
    <alternativeName>
        <fullName evidence="10">Tetrahydropicolinate succinylase</fullName>
    </alternativeName>
</protein>
<dbReference type="GO" id="GO:0019877">
    <property type="term" value="P:diaminopimelate biosynthetic process"/>
    <property type="evidence" value="ECO:0007669"/>
    <property type="project" value="UniProtKB-UniRule"/>
</dbReference>
<dbReference type="GO" id="GO:0000287">
    <property type="term" value="F:magnesium ion binding"/>
    <property type="evidence" value="ECO:0007669"/>
    <property type="project" value="UniProtKB-UniRule"/>
</dbReference>
<dbReference type="InterPro" id="IPR011004">
    <property type="entry name" value="Trimer_LpxA-like_sf"/>
</dbReference>
<feature type="active site" description="Acyl-anhydride intermediate" evidence="10">
    <location>
        <position position="210"/>
    </location>
</feature>
<keyword evidence="5 10" id="KW-0479">Metal-binding</keyword>
<evidence type="ECO:0000313" key="12">
    <source>
        <dbReference type="EMBL" id="RCL41932.1"/>
    </source>
</evidence>
<dbReference type="CDD" id="cd04649">
    <property type="entry name" value="LbH_THP_succinylT_putative"/>
    <property type="match status" value="1"/>
</dbReference>
<dbReference type="Gene3D" id="3.30.60.70">
    <property type="entry name" value="Trimeric LpxA-like enzymes"/>
    <property type="match status" value="1"/>
</dbReference>
<evidence type="ECO:0000313" key="13">
    <source>
        <dbReference type="Proteomes" id="UP000253307"/>
    </source>
</evidence>
<evidence type="ECO:0000259" key="11">
    <source>
        <dbReference type="Pfam" id="PF14789"/>
    </source>
</evidence>
<sequence length="328" mass="35673">MFDQNLKFPIIGFGIGSTDSNDQLIEVHFTKIIDQGNELFNAFSKMLGKNDFVFDINKDEFISSIDDIKIKPLQKNKRYVLTQIKNDEPINSIAVAFLKLHLISYRSFKPNTLNLEGLFQTLRNIAWTNKGPICVDEIVPFYLDGNDDLPLQVYSIDKFPPLLNYMAPSGVRVADGSRVRLGAYLASGTTVMHEGFVNFNAGTLGPAMIEGRISAGVVVGEHSDLGGGSSTMGTLSGGNNVKISVGKRCLLGANSGLGIPLGDDCIIEAGLYLTSGSKVSIVDEDKIVKASELSGKSNLIFRRNSLTGQVEAVPNKKSVKLNEELHKN</sequence>
<dbReference type="Pfam" id="PF14602">
    <property type="entry name" value="Hexapep_2"/>
    <property type="match status" value="1"/>
</dbReference>
<comment type="catalytic activity">
    <reaction evidence="10">
        <text>(S)-2,3,4,5-tetrahydrodipicolinate + succinyl-CoA + H2O = (S)-2-succinylamino-6-oxoheptanedioate + CoA</text>
        <dbReference type="Rhea" id="RHEA:17325"/>
        <dbReference type="ChEBI" id="CHEBI:15377"/>
        <dbReference type="ChEBI" id="CHEBI:15685"/>
        <dbReference type="ChEBI" id="CHEBI:16845"/>
        <dbReference type="ChEBI" id="CHEBI:57287"/>
        <dbReference type="ChEBI" id="CHEBI:57292"/>
        <dbReference type="EC" id="2.3.1.117"/>
    </reaction>
</comment>
<dbReference type="HAMAP" id="MF_02122">
    <property type="entry name" value="DapD_type2"/>
    <property type="match status" value="1"/>
</dbReference>
<evidence type="ECO:0000256" key="10">
    <source>
        <dbReference type="HAMAP-Rule" id="MF_02122"/>
    </source>
</evidence>
<feature type="binding site" evidence="10">
    <location>
        <position position="276"/>
    </location>
    <ligand>
        <name>succinyl-CoA</name>
        <dbReference type="ChEBI" id="CHEBI:57292"/>
    </ligand>
</feature>
<evidence type="ECO:0000256" key="2">
    <source>
        <dbReference type="ARBA" id="ARBA00022490"/>
    </source>
</evidence>
<dbReference type="InterPro" id="IPR001451">
    <property type="entry name" value="Hexapep"/>
</dbReference>
<reference evidence="12 13" key="1">
    <citation type="journal article" date="2018" name="Microbiome">
        <title>Fine metagenomic profile of the Mediterranean stratified and mixed water columns revealed by assembly and recruitment.</title>
        <authorList>
            <person name="Haro-Moreno J.M."/>
            <person name="Lopez-Perez M."/>
            <person name="De La Torre J.R."/>
            <person name="Picazo A."/>
            <person name="Camacho A."/>
            <person name="Rodriguez-Valera F."/>
        </authorList>
    </citation>
    <scope>NUCLEOTIDE SEQUENCE [LARGE SCALE GENOMIC DNA]</scope>
    <source>
        <strain evidence="12">MED-G82</strain>
    </source>
</reference>
<keyword evidence="7 10" id="KW-0220">Diaminopimelate biosynthesis</keyword>
<dbReference type="Pfam" id="PF14789">
    <property type="entry name" value="THDPS_M"/>
    <property type="match status" value="1"/>
</dbReference>
<feature type="binding site" evidence="10">
    <location>
        <begin position="302"/>
        <end position="305"/>
    </location>
    <ligand>
        <name>succinyl-CoA</name>
        <dbReference type="ChEBI" id="CHEBI:57292"/>
    </ligand>
</feature>
<dbReference type="InterPro" id="IPR032784">
    <property type="entry name" value="THDPS_M"/>
</dbReference>
<dbReference type="InterPro" id="IPR026586">
    <property type="entry name" value="Type2_DapD"/>
</dbReference>
<comment type="pathway">
    <text evidence="10">Amino-acid biosynthesis; L-lysine biosynthesis via DAP pathway; LL-2,6-diaminopimelate from (S)-tetrahydrodipicolinate (succinylase route): step 1/3.</text>
</comment>
<feature type="binding site" evidence="10">
    <location>
        <position position="227"/>
    </location>
    <ligand>
        <name>succinyl-CoA</name>
        <dbReference type="ChEBI" id="CHEBI:57292"/>
    </ligand>
</feature>
<dbReference type="Gene3D" id="2.160.10.10">
    <property type="entry name" value="Hexapeptide repeat proteins"/>
    <property type="match status" value="1"/>
</dbReference>
<feature type="binding site" evidence="10">
    <location>
        <position position="212"/>
    </location>
    <ligand>
        <name>succinyl-CoA</name>
        <dbReference type="ChEBI" id="CHEBI:57292"/>
    </ligand>
</feature>
<keyword evidence="4 10" id="KW-0808">Transferase</keyword>
<dbReference type="FunFam" id="2.160.10.10:FF:000009">
    <property type="entry name" value="2,3,4,5-tetrahydropyridine-2,6-dicarboxylate N-succinyltransferase"/>
    <property type="match status" value="1"/>
</dbReference>
<dbReference type="EMBL" id="QOPE01000009">
    <property type="protein sequence ID" value="RCL41932.1"/>
    <property type="molecule type" value="Genomic_DNA"/>
</dbReference>
<dbReference type="UniPathway" id="UPA00034">
    <property type="reaction ID" value="UER00019"/>
</dbReference>
<dbReference type="AlphaFoldDB" id="A0A368BYP3"/>
<proteinExistence type="inferred from homology"/>
<feature type="binding site" evidence="10">
    <location>
        <position position="194"/>
    </location>
    <ligand>
        <name>Mg(2+)</name>
        <dbReference type="ChEBI" id="CHEBI:18420"/>
        <label>2</label>
        <note>ligand shared between trimeric partners</note>
    </ligand>
</feature>
<feature type="domain" description="2,3,4,5-tetrahydropyridine-2,6-dicarboxylate N-succinyltransferase middle" evidence="11">
    <location>
        <begin position="122"/>
        <end position="160"/>
    </location>
</feature>
<keyword evidence="6 10" id="KW-0460">Magnesium</keyword>
<evidence type="ECO:0000256" key="6">
    <source>
        <dbReference type="ARBA" id="ARBA00022842"/>
    </source>
</evidence>
<name>A0A368BYP3_9GAMM</name>
<comment type="subcellular location">
    <subcellularLocation>
        <location evidence="10">Cytoplasm</location>
    </subcellularLocation>
</comment>
<evidence type="ECO:0000256" key="3">
    <source>
        <dbReference type="ARBA" id="ARBA00022605"/>
    </source>
</evidence>
<dbReference type="GO" id="GO:0008666">
    <property type="term" value="F:2,3,4,5-tetrahydropyridine-2,6-dicarboxylate N-succinyltransferase activity"/>
    <property type="evidence" value="ECO:0007669"/>
    <property type="project" value="UniProtKB-UniRule"/>
</dbReference>
<gene>
    <name evidence="10" type="primary">dapD</name>
    <name evidence="12" type="ORF">DBW96_01815</name>
</gene>
<accession>A0A368BYP3</accession>
<dbReference type="GO" id="GO:0009089">
    <property type="term" value="P:lysine biosynthetic process via diaminopimelate"/>
    <property type="evidence" value="ECO:0007669"/>
    <property type="project" value="UniProtKB-UniRule"/>
</dbReference>
<evidence type="ECO:0000256" key="1">
    <source>
        <dbReference type="ARBA" id="ARBA00011233"/>
    </source>
</evidence>
<feature type="binding site" evidence="10">
    <location>
        <position position="289"/>
    </location>
    <ligand>
        <name>succinyl-CoA</name>
        <dbReference type="ChEBI" id="CHEBI:57292"/>
    </ligand>
</feature>
<feature type="binding site" evidence="10">
    <location>
        <position position="230"/>
    </location>
    <ligand>
        <name>succinyl-CoA</name>
        <dbReference type="ChEBI" id="CHEBI:57292"/>
    </ligand>
</feature>
<feature type="binding site" evidence="10">
    <location>
        <position position="253"/>
    </location>
    <ligand>
        <name>succinyl-CoA</name>
        <dbReference type="ChEBI" id="CHEBI:57292"/>
    </ligand>
</feature>
<keyword evidence="9 10" id="KW-0012">Acyltransferase</keyword>
<dbReference type="GO" id="GO:0005737">
    <property type="term" value="C:cytoplasm"/>
    <property type="evidence" value="ECO:0007669"/>
    <property type="project" value="UniProtKB-SubCell"/>
</dbReference>
<evidence type="ECO:0000256" key="9">
    <source>
        <dbReference type="ARBA" id="ARBA00023315"/>
    </source>
</evidence>
<keyword evidence="8 10" id="KW-0457">Lysine biosynthesis</keyword>
<evidence type="ECO:0000256" key="8">
    <source>
        <dbReference type="ARBA" id="ARBA00023154"/>
    </source>
</evidence>
<dbReference type="Proteomes" id="UP000253307">
    <property type="component" value="Unassembled WGS sequence"/>
</dbReference>
<feature type="binding site" evidence="10">
    <location>
        <begin position="268"/>
        <end position="269"/>
    </location>
    <ligand>
        <name>succinyl-CoA</name>
        <dbReference type="ChEBI" id="CHEBI:57292"/>
    </ligand>
</feature>
<dbReference type="InterPro" id="IPR038361">
    <property type="entry name" value="THDPS_M_sf"/>
</dbReference>
<evidence type="ECO:0000256" key="4">
    <source>
        <dbReference type="ARBA" id="ARBA00022679"/>
    </source>
</evidence>
<evidence type="ECO:0000256" key="7">
    <source>
        <dbReference type="ARBA" id="ARBA00022915"/>
    </source>
</evidence>
<organism evidence="12 13">
    <name type="scientific">SAR86 cluster bacterium</name>
    <dbReference type="NCBI Taxonomy" id="2030880"/>
    <lineage>
        <taxon>Bacteria</taxon>
        <taxon>Pseudomonadati</taxon>
        <taxon>Pseudomonadota</taxon>
        <taxon>Gammaproteobacteria</taxon>
        <taxon>SAR86 cluster</taxon>
    </lineage>
</organism>
<evidence type="ECO:0000256" key="5">
    <source>
        <dbReference type="ARBA" id="ARBA00022723"/>
    </source>
</evidence>
<keyword evidence="3 10" id="KW-0028">Amino-acid biosynthesis</keyword>
<comment type="similarity">
    <text evidence="10">Belongs to the type 2 tetrahydrodipicolinate N-succinyltransferase family.</text>
</comment>